<reference evidence="3" key="1">
    <citation type="journal article" date="2017" name="bioRxiv">
        <title>Comparative analysis of the genomes of Stylophora pistillata and Acropora digitifera provides evidence for extensive differences between species of corals.</title>
        <authorList>
            <person name="Voolstra C.R."/>
            <person name="Li Y."/>
            <person name="Liew Y.J."/>
            <person name="Baumgarten S."/>
            <person name="Zoccola D."/>
            <person name="Flot J.-F."/>
            <person name="Tambutte S."/>
            <person name="Allemand D."/>
            <person name="Aranda M."/>
        </authorList>
    </citation>
    <scope>NUCLEOTIDE SEQUENCE [LARGE SCALE GENOMIC DNA]</scope>
</reference>
<dbReference type="Proteomes" id="UP000225706">
    <property type="component" value="Unassembled WGS sequence"/>
</dbReference>
<gene>
    <name evidence="2" type="ORF">AWC38_SpisGene17602</name>
</gene>
<feature type="domain" description="CCHC-type" evidence="1">
    <location>
        <begin position="212"/>
        <end position="228"/>
    </location>
</feature>
<keyword evidence="3" id="KW-1185">Reference proteome</keyword>
<proteinExistence type="predicted"/>
<dbReference type="EMBL" id="LSMT01000434">
    <property type="protein sequence ID" value="PFX18047.1"/>
    <property type="molecule type" value="Genomic_DNA"/>
</dbReference>
<evidence type="ECO:0000259" key="1">
    <source>
        <dbReference type="SMART" id="SM00343"/>
    </source>
</evidence>
<dbReference type="AlphaFoldDB" id="A0A2B4RNX8"/>
<dbReference type="GO" id="GO:0003676">
    <property type="term" value="F:nucleic acid binding"/>
    <property type="evidence" value="ECO:0007669"/>
    <property type="project" value="InterPro"/>
</dbReference>
<comment type="caution">
    <text evidence="2">The sequence shown here is derived from an EMBL/GenBank/DDBJ whole genome shotgun (WGS) entry which is preliminary data.</text>
</comment>
<evidence type="ECO:0000313" key="3">
    <source>
        <dbReference type="Proteomes" id="UP000225706"/>
    </source>
</evidence>
<name>A0A2B4RNX8_STYPI</name>
<sequence>MDADQGREMVEGSEPATIVKIIDDDVREIWKSLDEKSGDPAKVADVIIDGIRRTGIIREEEEKRFIELVEIIEEGYRDLKRLALESEITKTSSVSIIEKKLPADIRRKWAEIVSADNSAVNKTNKFPSLLNFLHSQRRAIEYDTASLRVPAGPLKAVIHHTTAEKEIDMKGQRLTQGKCLIQEGGKHSAEECKVCSSQSLDEKKTLLKEKNACWYCLKVGHLSRVCRAKKTCNIKDCPLTHHHSLHEEIQVLNTSNTSGPTNVCRNTETDACLLQVQKIKTKRGVVRKLSKEELNTYKDAIHYISHPEALKPDSKSPPVTIVFNSNANYIDYVFNEYWAKEPDLLNSLHGILVRFRENEVAFIGDIKEMYHTVKTTVLDRHTHRFLWRDMVTDRAPDTYVIKRVSLGDKPSATIATMAPRKTAEMGSERYLDAAKIVKHIWMALYKVPQTFPLP</sequence>
<dbReference type="SMART" id="SM00343">
    <property type="entry name" value="ZnF_C2HC"/>
    <property type="match status" value="1"/>
</dbReference>
<protein>
    <recommendedName>
        <fullName evidence="1">CCHC-type domain-containing protein</fullName>
    </recommendedName>
</protein>
<accession>A0A2B4RNX8</accession>
<dbReference type="GO" id="GO:0008270">
    <property type="term" value="F:zinc ion binding"/>
    <property type="evidence" value="ECO:0007669"/>
    <property type="project" value="InterPro"/>
</dbReference>
<dbReference type="PANTHER" id="PTHR47331:SF1">
    <property type="entry name" value="GAG-LIKE PROTEIN"/>
    <property type="match status" value="1"/>
</dbReference>
<dbReference type="PANTHER" id="PTHR47331">
    <property type="entry name" value="PHD-TYPE DOMAIN-CONTAINING PROTEIN"/>
    <property type="match status" value="1"/>
</dbReference>
<organism evidence="2 3">
    <name type="scientific">Stylophora pistillata</name>
    <name type="common">Smooth cauliflower coral</name>
    <dbReference type="NCBI Taxonomy" id="50429"/>
    <lineage>
        <taxon>Eukaryota</taxon>
        <taxon>Metazoa</taxon>
        <taxon>Cnidaria</taxon>
        <taxon>Anthozoa</taxon>
        <taxon>Hexacorallia</taxon>
        <taxon>Scleractinia</taxon>
        <taxon>Astrocoeniina</taxon>
        <taxon>Pocilloporidae</taxon>
        <taxon>Stylophora</taxon>
    </lineage>
</organism>
<dbReference type="OrthoDB" id="5980254at2759"/>
<evidence type="ECO:0000313" key="2">
    <source>
        <dbReference type="EMBL" id="PFX18047.1"/>
    </source>
</evidence>
<dbReference type="InterPro" id="IPR001878">
    <property type="entry name" value="Znf_CCHC"/>
</dbReference>